<evidence type="ECO:0000256" key="3">
    <source>
        <dbReference type="ARBA" id="ARBA00022840"/>
    </source>
</evidence>
<evidence type="ECO:0000256" key="5">
    <source>
        <dbReference type="ARBA" id="ARBA00037066"/>
    </source>
</evidence>
<dbReference type="InterPro" id="IPR003593">
    <property type="entry name" value="AAA+_ATPase"/>
</dbReference>
<evidence type="ECO:0000256" key="2">
    <source>
        <dbReference type="ARBA" id="ARBA00022741"/>
    </source>
</evidence>
<feature type="domain" description="ABC transporter" evidence="6">
    <location>
        <begin position="3"/>
        <end position="239"/>
    </location>
</feature>
<dbReference type="RefSeq" id="WP_092236218.1">
    <property type="nucleotide sequence ID" value="NZ_FNLL01000010.1"/>
</dbReference>
<dbReference type="PROSITE" id="PS50893">
    <property type="entry name" value="ABC_TRANSPORTER_2"/>
    <property type="match status" value="1"/>
</dbReference>
<dbReference type="Proteomes" id="UP000199608">
    <property type="component" value="Unassembled WGS sequence"/>
</dbReference>
<reference evidence="8" key="1">
    <citation type="submission" date="2016-10" db="EMBL/GenBank/DDBJ databases">
        <authorList>
            <person name="Varghese N."/>
            <person name="Submissions S."/>
        </authorList>
    </citation>
    <scope>NUCLEOTIDE SEQUENCE [LARGE SCALE GENOMIC DNA]</scope>
    <source>
        <strain evidence="8">DSM 3384</strain>
    </source>
</reference>
<comment type="function">
    <text evidence="5">Part of the ABC transporter complex HmuTUV involved in hemin import. Responsible for energy coupling to the transport system.</text>
</comment>
<evidence type="ECO:0000313" key="8">
    <source>
        <dbReference type="Proteomes" id="UP000199608"/>
    </source>
</evidence>
<accession>A0A1H2IZA4</accession>
<name>A0A1H2IZA4_9BACT</name>
<gene>
    <name evidence="7" type="ORF">SAMN04487931_11015</name>
</gene>
<keyword evidence="3 7" id="KW-0067">ATP-binding</keyword>
<keyword evidence="4" id="KW-1278">Translocase</keyword>
<dbReference type="InterPro" id="IPR027417">
    <property type="entry name" value="P-loop_NTPase"/>
</dbReference>
<evidence type="ECO:0000259" key="6">
    <source>
        <dbReference type="PROSITE" id="PS50893"/>
    </source>
</evidence>
<dbReference type="FunFam" id="3.40.50.300:FF:000134">
    <property type="entry name" value="Iron-enterobactin ABC transporter ATP-binding protein"/>
    <property type="match status" value="1"/>
</dbReference>
<evidence type="ECO:0000313" key="7">
    <source>
        <dbReference type="EMBL" id="SDU49226.1"/>
    </source>
</evidence>
<dbReference type="PANTHER" id="PTHR42794">
    <property type="entry name" value="HEMIN IMPORT ATP-BINDING PROTEIN HMUV"/>
    <property type="match status" value="1"/>
</dbReference>
<keyword evidence="1" id="KW-0813">Transport</keyword>
<sequence length="258" mass="29111">MKLTLNDLCFAYDRDRIIKNISCSFVSGSFYSILGPNGSGKTTLLDLISGFLKPDTGHIDIDQAPVLSLSKKEISKKIALVSQDHTINFPFSVKDVVMMGRHPYIPRFSHPSYNDVKQVEEMMQVCGIHHLHDRKINELSGGERQRCVFARALCQDTPILLLDEAFSNMDINHTLHMLQLVKQSVKEKNKIVISVFHDLNLASTWSDSLLMLKNGKISAFGNSQDVLTQETIKEVFDVASIVEFNIHVQAKQVYYPSI</sequence>
<dbReference type="GO" id="GO:0016887">
    <property type="term" value="F:ATP hydrolysis activity"/>
    <property type="evidence" value="ECO:0007669"/>
    <property type="project" value="InterPro"/>
</dbReference>
<evidence type="ECO:0000256" key="1">
    <source>
        <dbReference type="ARBA" id="ARBA00022448"/>
    </source>
</evidence>
<dbReference type="SMART" id="SM00382">
    <property type="entry name" value="AAA"/>
    <property type="match status" value="1"/>
</dbReference>
<protein>
    <submittedName>
        <fullName evidence="7">Iron complex transport system ATP-binding protein</fullName>
    </submittedName>
</protein>
<keyword evidence="2" id="KW-0547">Nucleotide-binding</keyword>
<organism evidence="7 8">
    <name type="scientific">Desulfobacula phenolica</name>
    <dbReference type="NCBI Taxonomy" id="90732"/>
    <lineage>
        <taxon>Bacteria</taxon>
        <taxon>Pseudomonadati</taxon>
        <taxon>Thermodesulfobacteriota</taxon>
        <taxon>Desulfobacteria</taxon>
        <taxon>Desulfobacterales</taxon>
        <taxon>Desulfobacteraceae</taxon>
        <taxon>Desulfobacula</taxon>
    </lineage>
</organism>
<keyword evidence="8" id="KW-1185">Reference proteome</keyword>
<dbReference type="GO" id="GO:0005524">
    <property type="term" value="F:ATP binding"/>
    <property type="evidence" value="ECO:0007669"/>
    <property type="project" value="UniProtKB-KW"/>
</dbReference>
<dbReference type="SUPFAM" id="SSF52540">
    <property type="entry name" value="P-loop containing nucleoside triphosphate hydrolases"/>
    <property type="match status" value="1"/>
</dbReference>
<dbReference type="CDD" id="cd03214">
    <property type="entry name" value="ABC_Iron-Siderophores_B12_Hemin"/>
    <property type="match status" value="1"/>
</dbReference>
<evidence type="ECO:0000256" key="4">
    <source>
        <dbReference type="ARBA" id="ARBA00022967"/>
    </source>
</evidence>
<dbReference type="Pfam" id="PF00005">
    <property type="entry name" value="ABC_tran"/>
    <property type="match status" value="1"/>
</dbReference>
<dbReference type="EMBL" id="FNLL01000010">
    <property type="protein sequence ID" value="SDU49226.1"/>
    <property type="molecule type" value="Genomic_DNA"/>
</dbReference>
<dbReference type="Gene3D" id="3.40.50.300">
    <property type="entry name" value="P-loop containing nucleotide triphosphate hydrolases"/>
    <property type="match status" value="1"/>
</dbReference>
<dbReference type="AlphaFoldDB" id="A0A1H2IZA4"/>
<proteinExistence type="predicted"/>
<dbReference type="InterPro" id="IPR003439">
    <property type="entry name" value="ABC_transporter-like_ATP-bd"/>
</dbReference>
<dbReference type="PANTHER" id="PTHR42794:SF1">
    <property type="entry name" value="HEMIN IMPORT ATP-BINDING PROTEIN HMUV"/>
    <property type="match status" value="1"/>
</dbReference>